<reference evidence="2" key="1">
    <citation type="journal article" date="2023" name="bioRxiv">
        <title>Improved chromosome-level genome assembly for marigold (Tagetes erecta).</title>
        <authorList>
            <person name="Jiang F."/>
            <person name="Yuan L."/>
            <person name="Wang S."/>
            <person name="Wang H."/>
            <person name="Xu D."/>
            <person name="Wang A."/>
            <person name="Fan W."/>
        </authorList>
    </citation>
    <scope>NUCLEOTIDE SEQUENCE</scope>
    <source>
        <strain evidence="2">WSJ</strain>
        <tissue evidence="2">Leaf</tissue>
    </source>
</reference>
<feature type="region of interest" description="Disordered" evidence="1">
    <location>
        <begin position="642"/>
        <end position="673"/>
    </location>
</feature>
<evidence type="ECO:0000313" key="3">
    <source>
        <dbReference type="Proteomes" id="UP001229421"/>
    </source>
</evidence>
<evidence type="ECO:0000256" key="1">
    <source>
        <dbReference type="SAM" id="MobiDB-lite"/>
    </source>
</evidence>
<sequence length="780" mass="87409">MLEHEAIFKNQVYELHRLYRRQRDMMEEFKRNEYHKHRISIDTSSSSSHLPTQKPYEDGQKWQIPNFPLANSCARPSIFGADISNSPLSCSKGNNNNNNKDCEVMESRPSKVRKKLFDLELLPDDNIDNEHEEIQCKQASEESSYKATSSVQCFRGSNGLADLNEPINVDEPMAFGLADGLGPLAKPKGSPFLGPNRELFEKPQNGAFNPLMLEGKGNDRDWLSNTRETGNNRSNMNFTPGTYPEISTRLHDNSRFTPLPFSNSYTPNQYPYMNPTDLVNPWGKSNGSLNHKLTSFQKQPSFLSSPQSHIFGDKWRMNGCYTANGFYQGSSSGPRDPYARLPSRGFDHQNSQNLDRPQKIFKGSNFIDLTDTTKGVDLNNDRNSSRKCDQTVLPWLQAKPDISKNNNSRCDDRKLKDDCLGNNGKILGFPVFGNSCVSRNDSSSLVSTSASLRFPRENGKVKTEIENRGFDMNVAWDDPANKQIDMGGCNLVEKNNMEIDKVKNNFDLNSCLTEVEDVLVQESVKSSSDKPKKIAMDIDLEAPAVPDVDEDEAIDEMKKIDDFNEDSLAKVAAEALVAMTEVSSQIDQTASSSEDENNLQWFVQVIENAGFAANELDEYEELTLQQELTKEEDYMPKPLALDFQEPDEAGPSSGQTRPRRGQARRGRPRRDFQRDILPGLVSLSRHEVTEDLQIFGGLMRATGHSWNVGPTRRNGTRGRRKSVVVAVEPPPPSASPPPPPPSLSEVVGLKERSLTGWGKTTRRPRRQRCAAGTSVTVPLT</sequence>
<feature type="compositionally biased region" description="Pro residues" evidence="1">
    <location>
        <begin position="728"/>
        <end position="742"/>
    </location>
</feature>
<evidence type="ECO:0000313" key="2">
    <source>
        <dbReference type="EMBL" id="KAK1415981.1"/>
    </source>
</evidence>
<dbReference type="PANTHER" id="PTHR33167">
    <property type="entry name" value="TRANSCRIPTION FACTOR, PUTATIVE (DUF863)-RELATED"/>
    <property type="match status" value="1"/>
</dbReference>
<dbReference type="PANTHER" id="PTHR33167:SF4">
    <property type="entry name" value="TRANSCRIPTION FACTOR, PUTATIVE (DUF863)-RELATED"/>
    <property type="match status" value="1"/>
</dbReference>
<proteinExistence type="predicted"/>
<dbReference type="AlphaFoldDB" id="A0AAD8NPJ9"/>
<dbReference type="Pfam" id="PF05904">
    <property type="entry name" value="DUF863"/>
    <property type="match status" value="3"/>
</dbReference>
<feature type="region of interest" description="Disordered" evidence="1">
    <location>
        <begin position="726"/>
        <end position="780"/>
    </location>
</feature>
<keyword evidence="3" id="KW-1185">Reference proteome</keyword>
<feature type="compositionally biased region" description="Basic residues" evidence="1">
    <location>
        <begin position="657"/>
        <end position="668"/>
    </location>
</feature>
<name>A0AAD8NPJ9_TARER</name>
<comment type="caution">
    <text evidence="2">The sequence shown here is derived from an EMBL/GenBank/DDBJ whole genome shotgun (WGS) entry which is preliminary data.</text>
</comment>
<organism evidence="2 3">
    <name type="scientific">Tagetes erecta</name>
    <name type="common">African marigold</name>
    <dbReference type="NCBI Taxonomy" id="13708"/>
    <lineage>
        <taxon>Eukaryota</taxon>
        <taxon>Viridiplantae</taxon>
        <taxon>Streptophyta</taxon>
        <taxon>Embryophyta</taxon>
        <taxon>Tracheophyta</taxon>
        <taxon>Spermatophyta</taxon>
        <taxon>Magnoliopsida</taxon>
        <taxon>eudicotyledons</taxon>
        <taxon>Gunneridae</taxon>
        <taxon>Pentapetalae</taxon>
        <taxon>asterids</taxon>
        <taxon>campanulids</taxon>
        <taxon>Asterales</taxon>
        <taxon>Asteraceae</taxon>
        <taxon>Asteroideae</taxon>
        <taxon>Heliantheae alliance</taxon>
        <taxon>Tageteae</taxon>
        <taxon>Tagetes</taxon>
    </lineage>
</organism>
<feature type="region of interest" description="Disordered" evidence="1">
    <location>
        <begin position="38"/>
        <end position="60"/>
    </location>
</feature>
<gene>
    <name evidence="2" type="ORF">QVD17_31769</name>
</gene>
<dbReference type="Proteomes" id="UP001229421">
    <property type="component" value="Unassembled WGS sequence"/>
</dbReference>
<protein>
    <submittedName>
        <fullName evidence="2">Uncharacterized protein</fullName>
    </submittedName>
</protein>
<dbReference type="EMBL" id="JAUHHV010000008">
    <property type="protein sequence ID" value="KAK1415981.1"/>
    <property type="molecule type" value="Genomic_DNA"/>
</dbReference>
<dbReference type="InterPro" id="IPR008581">
    <property type="entry name" value="DUF863_pln"/>
</dbReference>
<accession>A0AAD8NPJ9</accession>